<dbReference type="Proteomes" id="UP000681075">
    <property type="component" value="Unassembled WGS sequence"/>
</dbReference>
<dbReference type="InterPro" id="IPR036641">
    <property type="entry name" value="HPT_dom_sf"/>
</dbReference>
<keyword evidence="2" id="KW-1185">Reference proteome</keyword>
<dbReference type="RefSeq" id="WP_420244063.1">
    <property type="nucleotide sequence ID" value="NZ_BOPV01000001.1"/>
</dbReference>
<dbReference type="SUPFAM" id="SSF47226">
    <property type="entry name" value="Histidine-containing phosphotransfer domain, HPT domain"/>
    <property type="match status" value="1"/>
</dbReference>
<sequence length="135" mass="14377">MTDSNVSALSIEAAIYRLESQSRDAVALAETLALVRSVGRTASTCDAPRLAKIACAAEEVLLQIVEEDLGPTPVLMTLVLVALDRMKQVLSDIEFIGVEPSGDDRTLHDLLRQAALGAIDDKPSARSEFGLSRAA</sequence>
<organism evidence="1 2">
    <name type="scientific">Roseiterribacter gracilis</name>
    <dbReference type="NCBI Taxonomy" id="2812848"/>
    <lineage>
        <taxon>Bacteria</taxon>
        <taxon>Pseudomonadati</taxon>
        <taxon>Pseudomonadota</taxon>
        <taxon>Alphaproteobacteria</taxon>
        <taxon>Rhodospirillales</taxon>
        <taxon>Roseiterribacteraceae</taxon>
        <taxon>Roseiterribacter</taxon>
    </lineage>
</organism>
<gene>
    <name evidence="1" type="ORF">TMPK1_30800</name>
</gene>
<dbReference type="AlphaFoldDB" id="A0A8S8XBL2"/>
<evidence type="ECO:0000313" key="2">
    <source>
        <dbReference type="Proteomes" id="UP000681075"/>
    </source>
</evidence>
<accession>A0A8S8XBL2</accession>
<evidence type="ECO:0000313" key="1">
    <source>
        <dbReference type="EMBL" id="GIL40843.1"/>
    </source>
</evidence>
<comment type="caution">
    <text evidence="1">The sequence shown here is derived from an EMBL/GenBank/DDBJ whole genome shotgun (WGS) entry which is preliminary data.</text>
</comment>
<name>A0A8S8XBL2_9PROT</name>
<dbReference type="GO" id="GO:0000160">
    <property type="term" value="P:phosphorelay signal transduction system"/>
    <property type="evidence" value="ECO:0007669"/>
    <property type="project" value="InterPro"/>
</dbReference>
<dbReference type="EMBL" id="BOPV01000001">
    <property type="protein sequence ID" value="GIL40843.1"/>
    <property type="molecule type" value="Genomic_DNA"/>
</dbReference>
<dbReference type="Gene3D" id="1.20.120.160">
    <property type="entry name" value="HPT domain"/>
    <property type="match status" value="1"/>
</dbReference>
<protein>
    <submittedName>
        <fullName evidence="1">Uncharacterized protein</fullName>
    </submittedName>
</protein>
<reference evidence="1" key="1">
    <citation type="submission" date="2021-02" db="EMBL/GenBank/DDBJ databases">
        <title>Genome sequence of Rhodospirillales sp. strain TMPK1 isolated from soil.</title>
        <authorList>
            <person name="Nakai R."/>
            <person name="Kusada H."/>
            <person name="Tamaki H."/>
        </authorList>
    </citation>
    <scope>NUCLEOTIDE SEQUENCE</scope>
    <source>
        <strain evidence="1">TMPK1</strain>
    </source>
</reference>
<proteinExistence type="predicted"/>